<evidence type="ECO:0000313" key="4">
    <source>
        <dbReference type="EMBL" id="MDQ0360854.1"/>
    </source>
</evidence>
<keyword evidence="5" id="KW-1185">Reference proteome</keyword>
<name>A0ABU0E1U2_9FIRM</name>
<dbReference type="SMART" id="SM00271">
    <property type="entry name" value="DnaJ"/>
    <property type="match status" value="1"/>
</dbReference>
<keyword evidence="2" id="KW-0812">Transmembrane</keyword>
<gene>
    <name evidence="4" type="ORF">J2S15_001599</name>
</gene>
<evidence type="ECO:0000256" key="1">
    <source>
        <dbReference type="ARBA" id="ARBA00022705"/>
    </source>
</evidence>
<dbReference type="Proteomes" id="UP001230220">
    <property type="component" value="Unassembled WGS sequence"/>
</dbReference>
<dbReference type="InterPro" id="IPR001623">
    <property type="entry name" value="DnaJ_domain"/>
</dbReference>
<dbReference type="CDD" id="cd06257">
    <property type="entry name" value="DnaJ"/>
    <property type="match status" value="1"/>
</dbReference>
<sequence length="390" mass="45187">MKQCWKVLGIEPTNNTREIKQAYAQLVKQYHPEDQSEAFIKLSNAYEQALLYAKGHQATVKILGTQEERQSYNEEETSLQRRKPVQITIGNIDAVNENENIPEDKMQEYLIKRVKKILKSSVSKQTVSNIFYDKKILSLFNDEEFKRKIIKTVVSYSKKMDKQTLLFLKKMTELHECTEYDNRIDRYVEKKKFYEALPALLCLGVFLLFLLVYQIAKEEPTLSPQQEKAQQVAYEERRNESMSMSLNLELSEYQSYLNGVSVTYDNGYHVVDEEGTSLLSITISNVSFTKSGLILLHCGNGDYYLYDTLNRNLNSEAYAVGKTVLVEEDGVLHESEKVLIKNRSEQWYLLDERGNLWITADTEISNELSTWVEKVIINEGKIVSIEKESI</sequence>
<keyword evidence="2" id="KW-0472">Membrane</keyword>
<evidence type="ECO:0000313" key="5">
    <source>
        <dbReference type="Proteomes" id="UP001230220"/>
    </source>
</evidence>
<keyword evidence="1" id="KW-0235">DNA replication</keyword>
<evidence type="ECO:0000256" key="2">
    <source>
        <dbReference type="SAM" id="Phobius"/>
    </source>
</evidence>
<keyword evidence="2" id="KW-1133">Transmembrane helix</keyword>
<feature type="transmembrane region" description="Helical" evidence="2">
    <location>
        <begin position="193"/>
        <end position="216"/>
    </location>
</feature>
<reference evidence="4 5" key="1">
    <citation type="submission" date="2023-07" db="EMBL/GenBank/DDBJ databases">
        <title>Genomic Encyclopedia of Type Strains, Phase IV (KMG-IV): sequencing the most valuable type-strain genomes for metagenomic binning, comparative biology and taxonomic classification.</title>
        <authorList>
            <person name="Goeker M."/>
        </authorList>
    </citation>
    <scope>NUCLEOTIDE SEQUENCE [LARGE SCALE GENOMIC DNA]</scope>
    <source>
        <strain evidence="4 5">DSM 16784</strain>
    </source>
</reference>
<dbReference type="Gene3D" id="1.10.287.110">
    <property type="entry name" value="DnaJ domain"/>
    <property type="match status" value="1"/>
</dbReference>
<protein>
    <recommendedName>
        <fullName evidence="3">J domain-containing protein</fullName>
    </recommendedName>
</protein>
<dbReference type="Pfam" id="PF00226">
    <property type="entry name" value="DnaJ"/>
    <property type="match status" value="1"/>
</dbReference>
<accession>A0ABU0E1U2</accession>
<dbReference type="PROSITE" id="PS50076">
    <property type="entry name" value="DNAJ_2"/>
    <property type="match status" value="1"/>
</dbReference>
<dbReference type="RefSeq" id="WP_307407066.1">
    <property type="nucleotide sequence ID" value="NZ_JAUSUR010000002.1"/>
</dbReference>
<dbReference type="SUPFAM" id="SSF46565">
    <property type="entry name" value="Chaperone J-domain"/>
    <property type="match status" value="1"/>
</dbReference>
<feature type="domain" description="J" evidence="3">
    <location>
        <begin position="3"/>
        <end position="76"/>
    </location>
</feature>
<dbReference type="EMBL" id="JAUSUR010000002">
    <property type="protein sequence ID" value="MDQ0360854.1"/>
    <property type="molecule type" value="Genomic_DNA"/>
</dbReference>
<proteinExistence type="predicted"/>
<organism evidence="4 5">
    <name type="scientific">Breznakia pachnodae</name>
    <dbReference type="NCBI Taxonomy" id="265178"/>
    <lineage>
        <taxon>Bacteria</taxon>
        <taxon>Bacillati</taxon>
        <taxon>Bacillota</taxon>
        <taxon>Erysipelotrichia</taxon>
        <taxon>Erysipelotrichales</taxon>
        <taxon>Erysipelotrichaceae</taxon>
        <taxon>Breznakia</taxon>
    </lineage>
</organism>
<comment type="caution">
    <text evidence="4">The sequence shown here is derived from an EMBL/GenBank/DDBJ whole genome shotgun (WGS) entry which is preliminary data.</text>
</comment>
<evidence type="ECO:0000259" key="3">
    <source>
        <dbReference type="PROSITE" id="PS50076"/>
    </source>
</evidence>
<dbReference type="InterPro" id="IPR036869">
    <property type="entry name" value="J_dom_sf"/>
</dbReference>